<feature type="transmembrane region" description="Helical" evidence="2">
    <location>
        <begin position="32"/>
        <end position="54"/>
    </location>
</feature>
<gene>
    <name evidence="3" type="ORF">PANO66_00962</name>
</gene>
<protein>
    <recommendedName>
        <fullName evidence="5">Prepilin-type N-terminal cleavage/methylation domain-containing protein</fullName>
    </recommendedName>
</protein>
<sequence>MFSLLQFLVKSRFKNNPIKKPPSIRGYTMIELLVGMVMAFLIITPLMGFVLNLLDDDRKEGVRATTDQELQSAMDYIQEDLRQAFYVYDRTGVQDINEDDGIKQADRTPILVFWKRKIEEDSRPSKKGLKCPKTATEQSKKDCDDAFVYSLVAYYISTDNPNGIWSDKAVRIERLEISDGVQDPCDSSKYVSGFLPSDGFQKFTQRKETEWKNSGALNAGDRQVLIDYIHSESKDKDNVAIGEAKSGEEKSDVDCQNILGSEAQLITQYLVKPAPPPATPPPATPPPPPPPEANKVDKSDPGFYVCVNKEKKIVQVNLRGNALARMGGEDPKYSDSKKQFFPRSSTAIQLGSSLEKVKEE</sequence>
<evidence type="ECO:0000256" key="2">
    <source>
        <dbReference type="SAM" id="Phobius"/>
    </source>
</evidence>
<evidence type="ECO:0000313" key="3">
    <source>
        <dbReference type="EMBL" id="CAD5925288.1"/>
    </source>
</evidence>
<dbReference type="RefSeq" id="WP_254032157.1">
    <property type="nucleotide sequence ID" value="NZ_LR882963.1"/>
</dbReference>
<keyword evidence="2" id="KW-0812">Transmembrane</keyword>
<dbReference type="NCBIfam" id="NF038304">
    <property type="entry name" value="EPS_HpsC"/>
    <property type="match status" value="1"/>
</dbReference>
<feature type="region of interest" description="Disordered" evidence="1">
    <location>
        <begin position="273"/>
        <end position="301"/>
    </location>
</feature>
<evidence type="ECO:0008006" key="5">
    <source>
        <dbReference type="Google" id="ProtNLM"/>
    </source>
</evidence>
<reference evidence="3" key="1">
    <citation type="submission" date="2020-09" db="EMBL/GenBank/DDBJ databases">
        <authorList>
            <person name="Blom J."/>
        </authorList>
    </citation>
    <scope>NUCLEOTIDE SEQUENCE</scope>
    <source>
        <strain evidence="3">No.66</strain>
    </source>
</reference>
<keyword evidence="2" id="KW-1133">Transmembrane helix</keyword>
<proteinExistence type="predicted"/>
<keyword evidence="2" id="KW-0472">Membrane</keyword>
<organism evidence="3 4">
    <name type="scientific">Planktothrix agardhii</name>
    <name type="common">Oscillatoria agardhii</name>
    <dbReference type="NCBI Taxonomy" id="1160"/>
    <lineage>
        <taxon>Bacteria</taxon>
        <taxon>Bacillati</taxon>
        <taxon>Cyanobacteriota</taxon>
        <taxon>Cyanophyceae</taxon>
        <taxon>Oscillatoriophycideae</taxon>
        <taxon>Oscillatoriales</taxon>
        <taxon>Microcoleaceae</taxon>
        <taxon>Planktothrix</taxon>
    </lineage>
</organism>
<accession>A0AAD1V4W4</accession>
<feature type="compositionally biased region" description="Pro residues" evidence="1">
    <location>
        <begin position="273"/>
        <end position="292"/>
    </location>
</feature>
<dbReference type="EMBL" id="LR882963">
    <property type="protein sequence ID" value="CAD5925288.1"/>
    <property type="molecule type" value="Genomic_DNA"/>
</dbReference>
<dbReference type="Proteomes" id="UP001153761">
    <property type="component" value="Chromosome"/>
</dbReference>
<evidence type="ECO:0000256" key="1">
    <source>
        <dbReference type="SAM" id="MobiDB-lite"/>
    </source>
</evidence>
<name>A0AAD1V4W4_PLAAG</name>
<evidence type="ECO:0000313" key="4">
    <source>
        <dbReference type="Proteomes" id="UP001153761"/>
    </source>
</evidence>
<dbReference type="AlphaFoldDB" id="A0AAD1V4W4"/>